<keyword evidence="2" id="KW-1185">Reference proteome</keyword>
<protein>
    <submittedName>
        <fullName evidence="1">Uncharacterized protein</fullName>
    </submittedName>
</protein>
<gene>
    <name evidence="1" type="ORF">CYMTET_41754</name>
</gene>
<dbReference type="AlphaFoldDB" id="A0AAE0F1P1"/>
<accession>A0AAE0F1P1</accession>
<sequence length="125" mass="13806">MATHLLPFSMSLTTRSFDTYAFPTLDDCSEKAVPGVDGSREVRKNQENRRWAKSVRETILGGKANRFKADGKDDAKLGKIVVYLKTQFENAGLDVSRGEYSALRYDFGVDPRTTACPSDGEPLGP</sequence>
<name>A0AAE0F1P1_9CHLO</name>
<proteinExistence type="predicted"/>
<dbReference type="Proteomes" id="UP001190700">
    <property type="component" value="Unassembled WGS sequence"/>
</dbReference>
<evidence type="ECO:0000313" key="1">
    <source>
        <dbReference type="EMBL" id="KAK3248796.1"/>
    </source>
</evidence>
<reference evidence="1 2" key="1">
    <citation type="journal article" date="2015" name="Genome Biol. Evol.">
        <title>Comparative Genomics of a Bacterivorous Green Alga Reveals Evolutionary Causalities and Consequences of Phago-Mixotrophic Mode of Nutrition.</title>
        <authorList>
            <person name="Burns J.A."/>
            <person name="Paasch A."/>
            <person name="Narechania A."/>
            <person name="Kim E."/>
        </authorList>
    </citation>
    <scope>NUCLEOTIDE SEQUENCE [LARGE SCALE GENOMIC DNA]</scope>
    <source>
        <strain evidence="1 2">PLY_AMNH</strain>
    </source>
</reference>
<comment type="caution">
    <text evidence="1">The sequence shown here is derived from an EMBL/GenBank/DDBJ whole genome shotgun (WGS) entry which is preliminary data.</text>
</comment>
<organism evidence="1 2">
    <name type="scientific">Cymbomonas tetramitiformis</name>
    <dbReference type="NCBI Taxonomy" id="36881"/>
    <lineage>
        <taxon>Eukaryota</taxon>
        <taxon>Viridiplantae</taxon>
        <taxon>Chlorophyta</taxon>
        <taxon>Pyramimonadophyceae</taxon>
        <taxon>Pyramimonadales</taxon>
        <taxon>Pyramimonadaceae</taxon>
        <taxon>Cymbomonas</taxon>
    </lineage>
</organism>
<evidence type="ECO:0000313" key="2">
    <source>
        <dbReference type="Proteomes" id="UP001190700"/>
    </source>
</evidence>
<dbReference type="EMBL" id="LGRX02027789">
    <property type="protein sequence ID" value="KAK3248796.1"/>
    <property type="molecule type" value="Genomic_DNA"/>
</dbReference>